<dbReference type="Gene3D" id="3.30.70.270">
    <property type="match status" value="1"/>
</dbReference>
<dbReference type="Pfam" id="PF00078">
    <property type="entry name" value="RVT_1"/>
    <property type="match status" value="1"/>
</dbReference>
<evidence type="ECO:0000259" key="8">
    <source>
        <dbReference type="PROSITE" id="PS50878"/>
    </source>
</evidence>
<keyword evidence="11" id="KW-1185">Reference proteome</keyword>
<evidence type="ECO:0000313" key="10">
    <source>
        <dbReference type="EMBL" id="GBG64364.1"/>
    </source>
</evidence>
<dbReference type="Gene3D" id="2.40.70.10">
    <property type="entry name" value="Acid Proteases"/>
    <property type="match status" value="2"/>
</dbReference>
<dbReference type="GO" id="GO:0004190">
    <property type="term" value="F:aspartic-type endopeptidase activity"/>
    <property type="evidence" value="ECO:0007669"/>
    <property type="project" value="InterPro"/>
</dbReference>
<comment type="caution">
    <text evidence="10">The sequence shown here is derived from an EMBL/GenBank/DDBJ whole genome shotgun (WGS) entry which is preliminary data.</text>
</comment>
<evidence type="ECO:0000256" key="7">
    <source>
        <dbReference type="SAM" id="MobiDB-lite"/>
    </source>
</evidence>
<dbReference type="Gene3D" id="3.30.420.10">
    <property type="entry name" value="Ribonuclease H-like superfamily/Ribonuclease H"/>
    <property type="match status" value="1"/>
</dbReference>
<dbReference type="InterPro" id="IPR043502">
    <property type="entry name" value="DNA/RNA_pol_sf"/>
</dbReference>
<sequence length="1632" mass="184369">MLKDKTCVRHLLRPAAATYRLGFSRDSAREFNIEVLDPLTSEDFAWLPLPTRGRLSGPQCAALCAHLHTYLSFYAPPTLPTDDEAAVGDILAYVTKVAREFRKQRYDDNNAPLLYVHIQVEQASCSALLDSGASRNFMSQAFMQRVGLGAQVWRKANPTVIKLADGRTQQLIDRYIEAVPVSFAPHACEPVTFNILDTDFGIILGMPWLASVDHTVNFHRRTLTVRDAFGAEVPCTIPLPHPSIRCQVVTAKSFRATCAYEKPDEIGLCFLRTDVVGDSSPTDLSSDPRVVRLLDEFTDIFESPTGVVPDRPISHEIILEVGVVPPKGCIYRMSEEELTVLRAQLDDLLDKGWIRPSNSPYGAPVLFQYSETTATELHKWEEEEAARQQGIQRQQAEAAAARQRAAAEAAAAAQLQQQQLEVDQNQARYQATMALARDEATYVKLLRQQHFQETEEQDRPTEEERDKEGTAVLMETLLYTCNWQQRELLATRQVLIRHETTLKAMDKRIVSLQARNSTLHAANSQQQILNSQQQTLNTQLQTDVSTGLAQASAAAPTGSAATLNDRVDQRPVAVAKEWKMPNFKIEKFDDYHKTDPLQWWLAFNEKADVHHTPPLRRLDALYLQLIGGAKVFMTHMVVTLECTIATLHTKITWEEFEKKWKTRFMVNNDKRHAMNKIFRIYQGQQTSRKTPALGTEFQYETFDDLISKARDLIQVPASTRTRKMSSVRARETEHPGSAATTFPSPPESAALLAASLTSGDTAVVASSRVEYENYDVELVPPLNQLLHVQDSSIYAAVPSTGNEPVASPTLLSEDPSTWTRLEDLNPLTVEDFQWLPLLSTGSLPTPHCNVLMAHLREYLHGAVPPPSTDDGVAVVDLCNYLAKIDREYATRRYVDNDAPLLYIRIQIGNATCSALIDCGATRNYINQDFMARAGLGPRVRRKSQPTHVMHVVAAKRRPSGELHRHTVHVRDRRGELVPCTVSFPHPSIGCHVVSAASIRQSIRRNDIEEMGTCFLHALPPGDQPKTDTSDPRIIELLDSYEDVFQAPAGVIPDWPIRHGITLEDGVVPPRGCIYRMSEEELQVLRGQLDDLLATGWIRPSCSPYGAPVLFVRKKNKDLRFCLDYQKLNAQTIKNVGPLPRIDDVLERLGGTKYFSKLDLKFGYHQIEIQPRDQYKTTFKTRYGHFEWIVMPFGLTNAPATFKAAMTTEFRDLLDRTVLRPYWFIVGRWTLDYLDDILVYSRTLDKHLEHLRVVLERLRIAKYKANRDKCEFAQQELEYLGHYVTPQGIHPLADKVQAIQDWSDLNHGVPEDIVSDRDTRFMSAFWTALMVESSTSMKPSSAQHPQTDGQTEHAHQTAPMMLRTLIRPDQKDWVDRLPDIEFAYNTSVHPAIGVTPFELHHGGRKGRIFADILLPRAADIDTACSPSSTRKYRELLAKARANMQKAQVHMQQQANRRRIPCPIRTGDLVWVTSEEFALEQDVLRKLLPKWFGVFGPWMVTLAAGDDPAGPSFIIEIPPHLTVHPIFHASKLAVYTPASVADFPGRRSQDPPSMDGHQEVDRVLTHRKHGNKPMQYKATFKQCDPNDTRRISRSDLKTTAPLIFAHYEKQRLAKEAAQPARPVRASDRQLHPRS</sequence>
<dbReference type="Proteomes" id="UP000265515">
    <property type="component" value="Unassembled WGS sequence"/>
</dbReference>
<dbReference type="PROSITE" id="PS00018">
    <property type="entry name" value="EF_HAND_1"/>
    <property type="match status" value="1"/>
</dbReference>
<dbReference type="Gene3D" id="3.10.10.10">
    <property type="entry name" value="HIV Type 1 Reverse Transcriptase, subunit A, domain 1"/>
    <property type="match status" value="2"/>
</dbReference>
<keyword evidence="3" id="KW-0540">Nuclease</keyword>
<evidence type="ECO:0000256" key="1">
    <source>
        <dbReference type="ARBA" id="ARBA00022679"/>
    </source>
</evidence>
<dbReference type="Gramene" id="GBG64364">
    <property type="protein sequence ID" value="GBG64364"/>
    <property type="gene ID" value="CBR_g41564"/>
</dbReference>
<dbReference type="EMBL" id="BFEA01000049">
    <property type="protein sequence ID" value="GBG64364.1"/>
    <property type="molecule type" value="Genomic_DNA"/>
</dbReference>
<dbReference type="InterPro" id="IPR018247">
    <property type="entry name" value="EF_Hand_1_Ca_BS"/>
</dbReference>
<evidence type="ECO:0000256" key="3">
    <source>
        <dbReference type="ARBA" id="ARBA00022722"/>
    </source>
</evidence>
<evidence type="ECO:0000256" key="2">
    <source>
        <dbReference type="ARBA" id="ARBA00022695"/>
    </source>
</evidence>
<feature type="compositionally biased region" description="Basic and acidic residues" evidence="7">
    <location>
        <begin position="1622"/>
        <end position="1632"/>
    </location>
</feature>
<evidence type="ECO:0000256" key="6">
    <source>
        <dbReference type="ARBA" id="ARBA00022918"/>
    </source>
</evidence>
<protein>
    <recommendedName>
        <fullName evidence="12">Reverse transcriptase</fullName>
    </recommendedName>
</protein>
<name>A0A388K2S5_CHABU</name>
<dbReference type="CDD" id="cd01647">
    <property type="entry name" value="RT_LTR"/>
    <property type="match status" value="1"/>
</dbReference>
<feature type="region of interest" description="Disordered" evidence="7">
    <location>
        <begin position="721"/>
        <end position="745"/>
    </location>
</feature>
<dbReference type="InterPro" id="IPR036397">
    <property type="entry name" value="RNaseH_sf"/>
</dbReference>
<dbReference type="GO" id="GO:0004519">
    <property type="term" value="F:endonuclease activity"/>
    <property type="evidence" value="ECO:0007669"/>
    <property type="project" value="UniProtKB-KW"/>
</dbReference>
<dbReference type="InterPro" id="IPR012337">
    <property type="entry name" value="RNaseH-like_sf"/>
</dbReference>
<dbReference type="PANTHER" id="PTHR37984:SF5">
    <property type="entry name" value="PROTEIN NYNRIN-LIKE"/>
    <property type="match status" value="1"/>
</dbReference>
<proteinExistence type="predicted"/>
<evidence type="ECO:0000259" key="9">
    <source>
        <dbReference type="PROSITE" id="PS50994"/>
    </source>
</evidence>
<organism evidence="10 11">
    <name type="scientific">Chara braunii</name>
    <name type="common">Braun's stonewort</name>
    <dbReference type="NCBI Taxonomy" id="69332"/>
    <lineage>
        <taxon>Eukaryota</taxon>
        <taxon>Viridiplantae</taxon>
        <taxon>Streptophyta</taxon>
        <taxon>Charophyceae</taxon>
        <taxon>Charales</taxon>
        <taxon>Characeae</taxon>
        <taxon>Chara</taxon>
    </lineage>
</organism>
<dbReference type="GO" id="GO:0003964">
    <property type="term" value="F:RNA-directed DNA polymerase activity"/>
    <property type="evidence" value="ECO:0007669"/>
    <property type="project" value="UniProtKB-KW"/>
</dbReference>
<dbReference type="PROSITE" id="PS50994">
    <property type="entry name" value="INTEGRASE"/>
    <property type="match status" value="1"/>
</dbReference>
<evidence type="ECO:0000256" key="5">
    <source>
        <dbReference type="ARBA" id="ARBA00022801"/>
    </source>
</evidence>
<dbReference type="SUPFAM" id="SSF53098">
    <property type="entry name" value="Ribonuclease H-like"/>
    <property type="match status" value="1"/>
</dbReference>
<accession>A0A388K2S5</accession>
<dbReference type="InterPro" id="IPR050951">
    <property type="entry name" value="Retrovirus_Pol_polyprotein"/>
</dbReference>
<dbReference type="PANTHER" id="PTHR37984">
    <property type="entry name" value="PROTEIN CBG26694"/>
    <property type="match status" value="1"/>
</dbReference>
<reference evidence="10 11" key="1">
    <citation type="journal article" date="2018" name="Cell">
        <title>The Chara Genome: Secondary Complexity and Implications for Plant Terrestrialization.</title>
        <authorList>
            <person name="Nishiyama T."/>
            <person name="Sakayama H."/>
            <person name="Vries J.D."/>
            <person name="Buschmann H."/>
            <person name="Saint-Marcoux D."/>
            <person name="Ullrich K.K."/>
            <person name="Haas F.B."/>
            <person name="Vanderstraeten L."/>
            <person name="Becker D."/>
            <person name="Lang D."/>
            <person name="Vosolsobe S."/>
            <person name="Rombauts S."/>
            <person name="Wilhelmsson P.K.I."/>
            <person name="Janitza P."/>
            <person name="Kern R."/>
            <person name="Heyl A."/>
            <person name="Rumpler F."/>
            <person name="Villalobos L.I.A.C."/>
            <person name="Clay J.M."/>
            <person name="Skokan R."/>
            <person name="Toyoda A."/>
            <person name="Suzuki Y."/>
            <person name="Kagoshima H."/>
            <person name="Schijlen E."/>
            <person name="Tajeshwar N."/>
            <person name="Catarino B."/>
            <person name="Hetherington A.J."/>
            <person name="Saltykova A."/>
            <person name="Bonnot C."/>
            <person name="Breuninger H."/>
            <person name="Symeonidi A."/>
            <person name="Radhakrishnan G.V."/>
            <person name="Van Nieuwerburgh F."/>
            <person name="Deforce D."/>
            <person name="Chang C."/>
            <person name="Karol K.G."/>
            <person name="Hedrich R."/>
            <person name="Ulvskov P."/>
            <person name="Glockner G."/>
            <person name="Delwiche C.F."/>
            <person name="Petrasek J."/>
            <person name="Van de Peer Y."/>
            <person name="Friml J."/>
            <person name="Beilby M."/>
            <person name="Dolan L."/>
            <person name="Kohara Y."/>
            <person name="Sugano S."/>
            <person name="Fujiyama A."/>
            <person name="Delaux P.-M."/>
            <person name="Quint M."/>
            <person name="TheiBen G."/>
            <person name="Hagemann M."/>
            <person name="Harholt J."/>
            <person name="Dunand C."/>
            <person name="Zachgo S."/>
            <person name="Langdale J."/>
            <person name="Maumus F."/>
            <person name="Straeten D.V.D."/>
            <person name="Gould S.B."/>
            <person name="Rensing S.A."/>
        </authorList>
    </citation>
    <scope>NUCLEOTIDE SEQUENCE [LARGE SCALE GENOMIC DNA]</scope>
    <source>
        <strain evidence="10 11">S276</strain>
    </source>
</reference>
<feature type="domain" description="Integrase catalytic" evidence="9">
    <location>
        <begin position="1216"/>
        <end position="1403"/>
    </location>
</feature>
<keyword evidence="5" id="KW-0378">Hydrolase</keyword>
<evidence type="ECO:0000256" key="4">
    <source>
        <dbReference type="ARBA" id="ARBA00022759"/>
    </source>
</evidence>
<evidence type="ECO:0000313" key="11">
    <source>
        <dbReference type="Proteomes" id="UP000265515"/>
    </source>
</evidence>
<keyword evidence="4" id="KW-0255">Endonuclease</keyword>
<gene>
    <name evidence="10" type="ORF">CBR_g41564</name>
</gene>
<dbReference type="CDD" id="cd00303">
    <property type="entry name" value="retropepsin_like"/>
    <property type="match status" value="2"/>
</dbReference>
<dbReference type="SUPFAM" id="SSF50630">
    <property type="entry name" value="Acid proteases"/>
    <property type="match status" value="1"/>
</dbReference>
<evidence type="ECO:0008006" key="12">
    <source>
        <dbReference type="Google" id="ProtNLM"/>
    </source>
</evidence>
<feature type="domain" description="Reverse transcriptase" evidence="8">
    <location>
        <begin position="1092"/>
        <end position="1283"/>
    </location>
</feature>
<dbReference type="PROSITE" id="PS00141">
    <property type="entry name" value="ASP_PROTEASE"/>
    <property type="match status" value="1"/>
</dbReference>
<dbReference type="Pfam" id="PF08284">
    <property type="entry name" value="RVP_2"/>
    <property type="match status" value="1"/>
</dbReference>
<dbReference type="GO" id="GO:0003676">
    <property type="term" value="F:nucleic acid binding"/>
    <property type="evidence" value="ECO:0007669"/>
    <property type="project" value="InterPro"/>
</dbReference>
<dbReference type="SUPFAM" id="SSF56672">
    <property type="entry name" value="DNA/RNA polymerases"/>
    <property type="match status" value="2"/>
</dbReference>
<dbReference type="InterPro" id="IPR001584">
    <property type="entry name" value="Integrase_cat-core"/>
</dbReference>
<keyword evidence="6" id="KW-0695">RNA-directed DNA polymerase</keyword>
<keyword evidence="1" id="KW-0808">Transferase</keyword>
<dbReference type="PROSITE" id="PS50878">
    <property type="entry name" value="RT_POL"/>
    <property type="match status" value="1"/>
</dbReference>
<dbReference type="InterPro" id="IPR021109">
    <property type="entry name" value="Peptidase_aspartic_dom_sf"/>
</dbReference>
<keyword evidence="2" id="KW-0548">Nucleotidyltransferase</keyword>
<dbReference type="InterPro" id="IPR043128">
    <property type="entry name" value="Rev_trsase/Diguanyl_cyclase"/>
</dbReference>
<dbReference type="GO" id="GO:0015074">
    <property type="term" value="P:DNA integration"/>
    <property type="evidence" value="ECO:0007669"/>
    <property type="project" value="InterPro"/>
</dbReference>
<dbReference type="InterPro" id="IPR001969">
    <property type="entry name" value="Aspartic_peptidase_AS"/>
</dbReference>
<feature type="region of interest" description="Disordered" evidence="7">
    <location>
        <begin position="1611"/>
        <end position="1632"/>
    </location>
</feature>
<dbReference type="InterPro" id="IPR000477">
    <property type="entry name" value="RT_dom"/>
</dbReference>
<dbReference type="GO" id="GO:0006508">
    <property type="term" value="P:proteolysis"/>
    <property type="evidence" value="ECO:0007669"/>
    <property type="project" value="InterPro"/>
</dbReference>